<keyword evidence="2" id="KW-1185">Reference proteome</keyword>
<gene>
    <name evidence="1" type="ORF">KP79_PYT19307</name>
</gene>
<evidence type="ECO:0000313" key="2">
    <source>
        <dbReference type="Proteomes" id="UP000242188"/>
    </source>
</evidence>
<sequence length="242" mass="28137">MKRENLIFIEETDLNLIPRFQGTLRFRLELLEIAYGKWEHVKRESTNLVYESQQNFDVRRLAKCGNEHVINDGVKLLLKRVTVSTNTCCFCTDIIHVGNAESEATATTTMHAVLPVPEDRPERRIIERLRVGLHGQDISRSKELFETFGMPFHEESATREEYWQGELGELLRNRGLVNFLSELEIFLLRRGETELLREIRTYWPRHDYGNALVNYTASGLINDSNLPFIQPPNDIYSQAMPN</sequence>
<dbReference type="AlphaFoldDB" id="A0A210Q9J0"/>
<name>A0A210Q9J0_MIZYE</name>
<evidence type="ECO:0000313" key="1">
    <source>
        <dbReference type="EMBL" id="OWF45412.1"/>
    </source>
</evidence>
<organism evidence="1 2">
    <name type="scientific">Mizuhopecten yessoensis</name>
    <name type="common">Japanese scallop</name>
    <name type="synonym">Patinopecten yessoensis</name>
    <dbReference type="NCBI Taxonomy" id="6573"/>
    <lineage>
        <taxon>Eukaryota</taxon>
        <taxon>Metazoa</taxon>
        <taxon>Spiralia</taxon>
        <taxon>Lophotrochozoa</taxon>
        <taxon>Mollusca</taxon>
        <taxon>Bivalvia</taxon>
        <taxon>Autobranchia</taxon>
        <taxon>Pteriomorphia</taxon>
        <taxon>Pectinida</taxon>
        <taxon>Pectinoidea</taxon>
        <taxon>Pectinidae</taxon>
        <taxon>Mizuhopecten</taxon>
    </lineage>
</organism>
<accession>A0A210Q9J0</accession>
<reference evidence="1 2" key="1">
    <citation type="journal article" date="2017" name="Nat. Ecol. Evol.">
        <title>Scallop genome provides insights into evolution of bilaterian karyotype and development.</title>
        <authorList>
            <person name="Wang S."/>
            <person name="Zhang J."/>
            <person name="Jiao W."/>
            <person name="Li J."/>
            <person name="Xun X."/>
            <person name="Sun Y."/>
            <person name="Guo X."/>
            <person name="Huan P."/>
            <person name="Dong B."/>
            <person name="Zhang L."/>
            <person name="Hu X."/>
            <person name="Sun X."/>
            <person name="Wang J."/>
            <person name="Zhao C."/>
            <person name="Wang Y."/>
            <person name="Wang D."/>
            <person name="Huang X."/>
            <person name="Wang R."/>
            <person name="Lv J."/>
            <person name="Li Y."/>
            <person name="Zhang Z."/>
            <person name="Liu B."/>
            <person name="Lu W."/>
            <person name="Hui Y."/>
            <person name="Liang J."/>
            <person name="Zhou Z."/>
            <person name="Hou R."/>
            <person name="Li X."/>
            <person name="Liu Y."/>
            <person name="Li H."/>
            <person name="Ning X."/>
            <person name="Lin Y."/>
            <person name="Zhao L."/>
            <person name="Xing Q."/>
            <person name="Dou J."/>
            <person name="Li Y."/>
            <person name="Mao J."/>
            <person name="Guo H."/>
            <person name="Dou H."/>
            <person name="Li T."/>
            <person name="Mu C."/>
            <person name="Jiang W."/>
            <person name="Fu Q."/>
            <person name="Fu X."/>
            <person name="Miao Y."/>
            <person name="Liu J."/>
            <person name="Yu Q."/>
            <person name="Li R."/>
            <person name="Liao H."/>
            <person name="Li X."/>
            <person name="Kong Y."/>
            <person name="Jiang Z."/>
            <person name="Chourrout D."/>
            <person name="Li R."/>
            <person name="Bao Z."/>
        </authorList>
    </citation>
    <scope>NUCLEOTIDE SEQUENCE [LARGE SCALE GENOMIC DNA]</scope>
    <source>
        <strain evidence="1 2">PY_sf001</strain>
    </source>
</reference>
<comment type="caution">
    <text evidence="1">The sequence shown here is derived from an EMBL/GenBank/DDBJ whole genome shotgun (WGS) entry which is preliminary data.</text>
</comment>
<proteinExistence type="predicted"/>
<dbReference type="EMBL" id="NEDP02004513">
    <property type="protein sequence ID" value="OWF45412.1"/>
    <property type="molecule type" value="Genomic_DNA"/>
</dbReference>
<protein>
    <submittedName>
        <fullName evidence="1">Uncharacterized protein</fullName>
    </submittedName>
</protein>
<dbReference type="Proteomes" id="UP000242188">
    <property type="component" value="Unassembled WGS sequence"/>
</dbReference>
<dbReference type="OrthoDB" id="6148334at2759"/>